<proteinExistence type="predicted"/>
<comment type="caution">
    <text evidence="1">The sequence shown here is derived from an EMBL/GenBank/DDBJ whole genome shotgun (WGS) entry which is preliminary data.</text>
</comment>
<accession>A0A6N7PEV1</accession>
<evidence type="ECO:0000313" key="2">
    <source>
        <dbReference type="Proteomes" id="UP000440224"/>
    </source>
</evidence>
<protein>
    <recommendedName>
        <fullName evidence="3">Tetratricopeptide repeat protein</fullName>
    </recommendedName>
</protein>
<gene>
    <name evidence="1" type="ORF">GF068_00955</name>
</gene>
<dbReference type="RefSeq" id="WP_153817410.1">
    <property type="nucleotide sequence ID" value="NZ_WJIE01000001.1"/>
</dbReference>
<keyword evidence="2" id="KW-1185">Reference proteome</keyword>
<dbReference type="SUPFAM" id="SSF48452">
    <property type="entry name" value="TPR-like"/>
    <property type="match status" value="1"/>
</dbReference>
<evidence type="ECO:0008006" key="3">
    <source>
        <dbReference type="Google" id="ProtNLM"/>
    </source>
</evidence>
<sequence>MRANAGVREVRTVHRPDGELDQVEGLIYRARKLRRRGDTRGAIVLLRQACSQDEWRARTFTLLGALLSEDGRHDEAVMALTHARWLRQRAGEGRRAAVTARLLEAELAAR</sequence>
<dbReference type="AlphaFoldDB" id="A0A6N7PEV1"/>
<dbReference type="OrthoDB" id="5521489at2"/>
<dbReference type="Proteomes" id="UP000440224">
    <property type="component" value="Unassembled WGS sequence"/>
</dbReference>
<reference evidence="1 2" key="1">
    <citation type="submission" date="2019-10" db="EMBL/GenBank/DDBJ databases">
        <title>A soil myxobacterium in the family Polyangiaceae.</title>
        <authorList>
            <person name="Li Y."/>
            <person name="Wang J."/>
        </authorList>
    </citation>
    <scope>NUCLEOTIDE SEQUENCE [LARGE SCALE GENOMIC DNA]</scope>
    <source>
        <strain evidence="1 2">DSM 14734</strain>
    </source>
</reference>
<dbReference type="EMBL" id="WJIE01000001">
    <property type="protein sequence ID" value="MRG90499.1"/>
    <property type="molecule type" value="Genomic_DNA"/>
</dbReference>
<organism evidence="1 2">
    <name type="scientific">Polyangium spumosum</name>
    <dbReference type="NCBI Taxonomy" id="889282"/>
    <lineage>
        <taxon>Bacteria</taxon>
        <taxon>Pseudomonadati</taxon>
        <taxon>Myxococcota</taxon>
        <taxon>Polyangia</taxon>
        <taxon>Polyangiales</taxon>
        <taxon>Polyangiaceae</taxon>
        <taxon>Polyangium</taxon>
    </lineage>
</organism>
<dbReference type="InterPro" id="IPR011990">
    <property type="entry name" value="TPR-like_helical_dom_sf"/>
</dbReference>
<evidence type="ECO:0000313" key="1">
    <source>
        <dbReference type="EMBL" id="MRG90499.1"/>
    </source>
</evidence>
<name>A0A6N7PEV1_9BACT</name>
<dbReference type="Gene3D" id="1.25.40.10">
    <property type="entry name" value="Tetratricopeptide repeat domain"/>
    <property type="match status" value="1"/>
</dbReference>